<dbReference type="SUPFAM" id="SSF52540">
    <property type="entry name" value="P-loop containing nucleoside triphosphate hydrolases"/>
    <property type="match status" value="1"/>
</dbReference>
<dbReference type="InterPro" id="IPR027417">
    <property type="entry name" value="P-loop_NTPase"/>
</dbReference>
<comment type="similarity">
    <text evidence="1">Belongs to the GSP E family.</text>
</comment>
<evidence type="ECO:0000313" key="5">
    <source>
        <dbReference type="Proteomes" id="UP000012081"/>
    </source>
</evidence>
<dbReference type="InterPro" id="IPR001482">
    <property type="entry name" value="T2SS/T4SS_dom"/>
</dbReference>
<evidence type="ECO:0000256" key="2">
    <source>
        <dbReference type="SAM" id="MobiDB-lite"/>
    </source>
</evidence>
<dbReference type="GO" id="GO:0016887">
    <property type="term" value="F:ATP hydrolysis activity"/>
    <property type="evidence" value="ECO:0007669"/>
    <property type="project" value="InterPro"/>
</dbReference>
<dbReference type="GeneID" id="89502124"/>
<sequence length="457" mass="51378">MRVEEAIRQKKAGATGEGPAEGRAQETVQLPELKQAVRERIIEQNKKDQQLLSQPELLRQVIWKVLEEESESRFGHALLTLEEKRTMVEEIVQQLVGYGIIDPLVKNEQITEIMINGIERIFIEEKGRMRRAMTEKGAPLQFESESELLHLIEKIVAPINRKVDESDPIVDARLADGSRVNVVIRPISLSGPIVTIRKFPENPYTMQELVELGALSPQIAEWLEKLICARYNIVVSGGTGSGKTTFLNALSMFIPQTERVITVEDAAELKVTHIENLVRLETRPPNVEGKGAIAIRDLVRTALRMRPDRIVVGEVRGGEAVDMLQAMNTGHDGSLTTGHANSARDMLSRLETMVLMSGLELPLPAIRRQIASAVEIIVHLGRLRDGSRKVLQISEIRDYVDGEIECVDLFRWRMEGMDEDGRLRGALVPTGEPVMQMEKWLSRGYGETMFEAEELRC</sequence>
<name>M8D9L0_9BACL</name>
<dbReference type="PANTHER" id="PTHR30486">
    <property type="entry name" value="TWITCHING MOTILITY PROTEIN PILT"/>
    <property type="match status" value="1"/>
</dbReference>
<dbReference type="AlphaFoldDB" id="M8D9L0"/>
<protein>
    <submittedName>
        <fullName evidence="4">Flp pilus assembly protein, ATPase CpaF</fullName>
    </submittedName>
</protein>
<evidence type="ECO:0000259" key="3">
    <source>
        <dbReference type="Pfam" id="PF00437"/>
    </source>
</evidence>
<keyword evidence="5" id="KW-1185">Reference proteome</keyword>
<evidence type="ECO:0000256" key="1">
    <source>
        <dbReference type="ARBA" id="ARBA00006611"/>
    </source>
</evidence>
<organism evidence="4 5">
    <name type="scientific">Brevibacillus borstelensis AK1</name>
    <dbReference type="NCBI Taxonomy" id="1300222"/>
    <lineage>
        <taxon>Bacteria</taxon>
        <taxon>Bacillati</taxon>
        <taxon>Bacillota</taxon>
        <taxon>Bacilli</taxon>
        <taxon>Bacillales</taxon>
        <taxon>Paenibacillaceae</taxon>
        <taxon>Brevibacillus</taxon>
    </lineage>
</organism>
<dbReference type="STRING" id="1300222.I532_24302"/>
<dbReference type="Gene3D" id="3.40.50.300">
    <property type="entry name" value="P-loop containing nucleotide triphosphate hydrolases"/>
    <property type="match status" value="1"/>
</dbReference>
<proteinExistence type="inferred from homology"/>
<reference evidence="4 5" key="1">
    <citation type="submission" date="2013-03" db="EMBL/GenBank/DDBJ databases">
        <title>Assembly of a new bacterial strain Brevibacillus borstelensis AK1.</title>
        <authorList>
            <person name="Rajan I."/>
            <person name="PoliReddy D."/>
            <person name="Sugumar T."/>
            <person name="Rathinam K."/>
            <person name="Alqarawi S."/>
            <person name="Khalil A.B."/>
            <person name="Sivakumar N."/>
        </authorList>
    </citation>
    <scope>NUCLEOTIDE SEQUENCE [LARGE SCALE GENOMIC DNA]</scope>
    <source>
        <strain evidence="4 5">AK1</strain>
    </source>
</reference>
<evidence type="ECO:0000313" key="4">
    <source>
        <dbReference type="EMBL" id="EMT50043.1"/>
    </source>
</evidence>
<feature type="domain" description="Bacterial type II secretion system protein E" evidence="3">
    <location>
        <begin position="97"/>
        <end position="383"/>
    </location>
</feature>
<gene>
    <name evidence="4" type="ORF">I532_24302</name>
</gene>
<accession>M8D9L0</accession>
<dbReference type="Pfam" id="PF00437">
    <property type="entry name" value="T2SSE"/>
    <property type="match status" value="1"/>
</dbReference>
<dbReference type="PANTHER" id="PTHR30486:SF15">
    <property type="entry name" value="TYPE II_IV SECRETION SYSTEM ATPASE"/>
    <property type="match status" value="1"/>
</dbReference>
<dbReference type="InterPro" id="IPR050921">
    <property type="entry name" value="T4SS_GSP_E_ATPase"/>
</dbReference>
<dbReference type="CDD" id="cd01130">
    <property type="entry name" value="VirB11-like_ATPase"/>
    <property type="match status" value="1"/>
</dbReference>
<dbReference type="EMBL" id="APBN01000022">
    <property type="protein sequence ID" value="EMT50043.1"/>
    <property type="molecule type" value="Genomic_DNA"/>
</dbReference>
<dbReference type="Proteomes" id="UP000012081">
    <property type="component" value="Unassembled WGS sequence"/>
</dbReference>
<dbReference type="RefSeq" id="WP_003392785.1">
    <property type="nucleotide sequence ID" value="NZ_APBN01000022.1"/>
</dbReference>
<feature type="region of interest" description="Disordered" evidence="2">
    <location>
        <begin position="1"/>
        <end position="29"/>
    </location>
</feature>
<dbReference type="Gene3D" id="3.30.450.380">
    <property type="match status" value="1"/>
</dbReference>
<comment type="caution">
    <text evidence="4">The sequence shown here is derived from an EMBL/GenBank/DDBJ whole genome shotgun (WGS) entry which is preliminary data.</text>
</comment>
<dbReference type="OrthoDB" id="9810761at2"/>
<dbReference type="PATRIC" id="fig|1300222.3.peg.5106"/>